<dbReference type="Pfam" id="PF13715">
    <property type="entry name" value="CarbopepD_reg_2"/>
    <property type="match status" value="1"/>
</dbReference>
<dbReference type="Pfam" id="PF00593">
    <property type="entry name" value="TonB_dep_Rec_b-barrel"/>
    <property type="match status" value="1"/>
</dbReference>
<evidence type="ECO:0000259" key="16">
    <source>
        <dbReference type="Pfam" id="PF07715"/>
    </source>
</evidence>
<evidence type="ECO:0000256" key="13">
    <source>
        <dbReference type="RuleBase" id="RU003357"/>
    </source>
</evidence>
<dbReference type="InterPro" id="IPR000531">
    <property type="entry name" value="Beta-barrel_TonB"/>
</dbReference>
<dbReference type="RefSeq" id="WP_225688903.1">
    <property type="nucleotide sequence ID" value="NZ_JAERSE020000003.1"/>
</dbReference>
<evidence type="ECO:0000256" key="1">
    <source>
        <dbReference type="ARBA" id="ARBA00004571"/>
    </source>
</evidence>
<evidence type="ECO:0000256" key="11">
    <source>
        <dbReference type="ARBA" id="ARBA00023237"/>
    </source>
</evidence>
<keyword evidence="17" id="KW-0675">Receptor</keyword>
<dbReference type="Proteomes" id="UP000618240">
    <property type="component" value="Unassembled WGS sequence"/>
</dbReference>
<dbReference type="InterPro" id="IPR037066">
    <property type="entry name" value="Plug_dom_sf"/>
</dbReference>
<keyword evidence="3 12" id="KW-1134">Transmembrane beta strand</keyword>
<evidence type="ECO:0000313" key="18">
    <source>
        <dbReference type="Proteomes" id="UP000618240"/>
    </source>
</evidence>
<dbReference type="Gene3D" id="2.40.170.20">
    <property type="entry name" value="TonB-dependent receptor, beta-barrel domain"/>
    <property type="match status" value="1"/>
</dbReference>
<dbReference type="SUPFAM" id="SSF49452">
    <property type="entry name" value="Starch-binding domain-like"/>
    <property type="match status" value="1"/>
</dbReference>
<evidence type="ECO:0000256" key="12">
    <source>
        <dbReference type="PROSITE-ProRule" id="PRU01360"/>
    </source>
</evidence>
<gene>
    <name evidence="17" type="ORF">JI747_011830</name>
</gene>
<evidence type="ECO:0000313" key="17">
    <source>
        <dbReference type="EMBL" id="MCA6067873.1"/>
    </source>
</evidence>
<organism evidence="17 18">
    <name type="scientific">Chryseobacterium tagetis</name>
    <dbReference type="NCBI Taxonomy" id="2801334"/>
    <lineage>
        <taxon>Bacteria</taxon>
        <taxon>Pseudomonadati</taxon>
        <taxon>Bacteroidota</taxon>
        <taxon>Flavobacteriia</taxon>
        <taxon>Flavobacteriales</taxon>
        <taxon>Weeksellaceae</taxon>
        <taxon>Chryseobacterium group</taxon>
        <taxon>Chryseobacterium</taxon>
    </lineage>
</organism>
<dbReference type="InterPro" id="IPR039426">
    <property type="entry name" value="TonB-dep_rcpt-like"/>
</dbReference>
<evidence type="ECO:0000256" key="10">
    <source>
        <dbReference type="ARBA" id="ARBA00023136"/>
    </source>
</evidence>
<dbReference type="SUPFAM" id="SSF56935">
    <property type="entry name" value="Porins"/>
    <property type="match status" value="1"/>
</dbReference>
<keyword evidence="11 12" id="KW-0998">Cell outer membrane</keyword>
<sequence length="790" mass="87296">MIKRLIYLFLVLFSLFSFAQNKTGTISGTITSIEDEPLELVSVSLTELNKSTLTDIKGNFNFSQVAPGNYTIKIQMIGLKEQQIPIEVKEDENTPVNYKLSKENIQALQEVRIIGNSSTVTRKESPYVAKLPIKYLENPQVYNTVPKELITQQMAVDLGSVSKNVPGAGIPMIANQGRVTFRSRGFETEPNARNGVAGAAFSFLDNANLERIEAIKGPSTTLFGTQVSSSYGGLYNRVTKKPYNGTGGEVSYTGGSWNFNRLAFDANTPINGDKTALLRLNGATTFEKSFQDNGFTNSLALAPSFSYQINDRLSLLLDVEFGIAKGTSVVRFNPYTKSNKIQSIEDINFPYKRTFLGDDITYSTQMMNIFGQLNYKISSSWTSQTIFSRARSTINGYITALNGKSDTTIQPSVIVGNTNFIATNLQQNFIGDFYLGKFRNRMVVGLDYYNNYNNFDRVTVNAPAVDFINTPSTYRVTRDMLDTLANTGTPRKEKSSDDTYAAYVSDVFDITDRLKVMASLRVDSFHYNGVYNILTGETAGGLSVSGLQAGPYTQTALSHKSGLIYEVVKDKVSLFGNYLNGFFNISGVDKNGNNFVPQKGNQLEFGAKADVFNHRLVGTISYYDIKVDNVLRTDPDDANFSIQDGSQYSKGVEIDVTANPVAGLNIIVGYAYNDSKFTKSDASVLNLRPAASGPQNMYNFWVSYAFTKGKFSGFGAGFGGNIGSMSYQTNTQTAKVIIPSYKMFDASIFYDRPKYRLGLKIDNITSEKAWSVRLTPQAPIRFLASIALKF</sequence>
<name>A0ABS8A1N6_9FLAO</name>
<dbReference type="Pfam" id="PF07715">
    <property type="entry name" value="Plug"/>
    <property type="match status" value="1"/>
</dbReference>
<keyword evidence="2 12" id="KW-0813">Transport</keyword>
<dbReference type="EMBL" id="JAERSE020000003">
    <property type="protein sequence ID" value="MCA6067873.1"/>
    <property type="molecule type" value="Genomic_DNA"/>
</dbReference>
<dbReference type="PROSITE" id="PS52016">
    <property type="entry name" value="TONB_DEPENDENT_REC_3"/>
    <property type="match status" value="1"/>
</dbReference>
<dbReference type="InterPro" id="IPR013784">
    <property type="entry name" value="Carb-bd-like_fold"/>
</dbReference>
<feature type="chain" id="PRO_5045602148" evidence="14">
    <location>
        <begin position="20"/>
        <end position="790"/>
    </location>
</feature>
<keyword evidence="18" id="KW-1185">Reference proteome</keyword>
<evidence type="ECO:0000256" key="6">
    <source>
        <dbReference type="ARBA" id="ARBA00022729"/>
    </source>
</evidence>
<comment type="subcellular location">
    <subcellularLocation>
        <location evidence="1 12">Cell outer membrane</location>
        <topology evidence="1 12">Multi-pass membrane protein</topology>
    </subcellularLocation>
</comment>
<keyword evidence="7" id="KW-0408">Iron</keyword>
<evidence type="ECO:0000256" key="8">
    <source>
        <dbReference type="ARBA" id="ARBA00023065"/>
    </source>
</evidence>
<feature type="signal peptide" evidence="14">
    <location>
        <begin position="1"/>
        <end position="19"/>
    </location>
</feature>
<dbReference type="PANTHER" id="PTHR32552">
    <property type="entry name" value="FERRICHROME IRON RECEPTOR-RELATED"/>
    <property type="match status" value="1"/>
</dbReference>
<keyword evidence="5 12" id="KW-0812">Transmembrane</keyword>
<protein>
    <submittedName>
        <fullName evidence="17">TonB-dependent receptor</fullName>
    </submittedName>
</protein>
<evidence type="ECO:0000256" key="3">
    <source>
        <dbReference type="ARBA" id="ARBA00022452"/>
    </source>
</evidence>
<keyword evidence="4" id="KW-0410">Iron transport</keyword>
<evidence type="ECO:0000256" key="4">
    <source>
        <dbReference type="ARBA" id="ARBA00022496"/>
    </source>
</evidence>
<keyword evidence="10 12" id="KW-0472">Membrane</keyword>
<dbReference type="Gene3D" id="2.60.40.1120">
    <property type="entry name" value="Carboxypeptidase-like, regulatory domain"/>
    <property type="match status" value="1"/>
</dbReference>
<feature type="domain" description="TonB-dependent receptor plug" evidence="16">
    <location>
        <begin position="137"/>
        <end position="225"/>
    </location>
</feature>
<feature type="domain" description="TonB-dependent receptor-like beta-barrel" evidence="15">
    <location>
        <begin position="328"/>
        <end position="764"/>
    </location>
</feature>
<dbReference type="InterPro" id="IPR012910">
    <property type="entry name" value="Plug_dom"/>
</dbReference>
<dbReference type="PANTHER" id="PTHR32552:SF68">
    <property type="entry name" value="FERRICHROME OUTER MEMBRANE TRANSPORTER_PHAGE RECEPTOR"/>
    <property type="match status" value="1"/>
</dbReference>
<proteinExistence type="inferred from homology"/>
<evidence type="ECO:0000256" key="5">
    <source>
        <dbReference type="ARBA" id="ARBA00022692"/>
    </source>
</evidence>
<evidence type="ECO:0000256" key="7">
    <source>
        <dbReference type="ARBA" id="ARBA00023004"/>
    </source>
</evidence>
<reference evidence="17 18" key="1">
    <citation type="submission" date="2021-09" db="EMBL/GenBank/DDBJ databases">
        <title>Genome sequencing and assembly of Chryseobacterium sp. RG1.</title>
        <authorList>
            <person name="Chhetri G."/>
        </authorList>
    </citation>
    <scope>NUCLEOTIDE SEQUENCE [LARGE SCALE GENOMIC DNA]</scope>
    <source>
        <strain evidence="17 18">RG1</strain>
    </source>
</reference>
<evidence type="ECO:0000256" key="9">
    <source>
        <dbReference type="ARBA" id="ARBA00023077"/>
    </source>
</evidence>
<keyword evidence="8" id="KW-0406">Ion transport</keyword>
<accession>A0ABS8A1N6</accession>
<evidence type="ECO:0000259" key="15">
    <source>
        <dbReference type="Pfam" id="PF00593"/>
    </source>
</evidence>
<comment type="caution">
    <text evidence="17">The sequence shown here is derived from an EMBL/GenBank/DDBJ whole genome shotgun (WGS) entry which is preliminary data.</text>
</comment>
<comment type="similarity">
    <text evidence="12 13">Belongs to the TonB-dependent receptor family.</text>
</comment>
<evidence type="ECO:0000256" key="14">
    <source>
        <dbReference type="SAM" id="SignalP"/>
    </source>
</evidence>
<keyword evidence="6 14" id="KW-0732">Signal</keyword>
<evidence type="ECO:0000256" key="2">
    <source>
        <dbReference type="ARBA" id="ARBA00022448"/>
    </source>
</evidence>
<dbReference type="InterPro" id="IPR036942">
    <property type="entry name" value="Beta-barrel_TonB_sf"/>
</dbReference>
<dbReference type="Gene3D" id="2.170.130.10">
    <property type="entry name" value="TonB-dependent receptor, plug domain"/>
    <property type="match status" value="1"/>
</dbReference>
<keyword evidence="9 13" id="KW-0798">TonB box</keyword>